<evidence type="ECO:0000313" key="2">
    <source>
        <dbReference type="Proteomes" id="UP000027190"/>
    </source>
</evidence>
<dbReference type="GO" id="GO:0030246">
    <property type="term" value="F:carbohydrate binding"/>
    <property type="evidence" value="ECO:0007669"/>
    <property type="project" value="InterPro"/>
</dbReference>
<dbReference type="OrthoDB" id="9796517at2"/>
<proteinExistence type="predicted"/>
<dbReference type="EMBL" id="AWFG01000074">
    <property type="protein sequence ID" value="KCZ54559.1"/>
    <property type="molecule type" value="Genomic_DNA"/>
</dbReference>
<evidence type="ECO:0000313" key="1">
    <source>
        <dbReference type="EMBL" id="KCZ54559.1"/>
    </source>
</evidence>
<dbReference type="GO" id="GO:0016853">
    <property type="term" value="F:isomerase activity"/>
    <property type="evidence" value="ECO:0007669"/>
    <property type="project" value="InterPro"/>
</dbReference>
<evidence type="ECO:0008006" key="3">
    <source>
        <dbReference type="Google" id="ProtNLM"/>
    </source>
</evidence>
<dbReference type="AlphaFoldDB" id="A0A062UD83"/>
<dbReference type="InterPro" id="IPR008183">
    <property type="entry name" value="Aldose_1/G6P_1-epimerase"/>
</dbReference>
<dbReference type="Pfam" id="PF01263">
    <property type="entry name" value="Aldose_epim"/>
    <property type="match status" value="1"/>
</dbReference>
<dbReference type="RefSeq" id="WP_051615643.1">
    <property type="nucleotide sequence ID" value="NZ_AWFG01000074.1"/>
</dbReference>
<dbReference type="Proteomes" id="UP000027190">
    <property type="component" value="Unassembled WGS sequence"/>
</dbReference>
<dbReference type="Gene3D" id="2.70.98.10">
    <property type="match status" value="1"/>
</dbReference>
<reference evidence="1 2" key="1">
    <citation type="journal article" date="2014" name="Antonie Van Leeuwenhoek">
        <title>Hyphomonas beringensis sp. nov. and Hyphomonas chukchiensis sp. nov., isolated from surface seawater of the Bering Sea and Chukchi Sea.</title>
        <authorList>
            <person name="Li C."/>
            <person name="Lai Q."/>
            <person name="Li G."/>
            <person name="Dong C."/>
            <person name="Wang J."/>
            <person name="Liao Y."/>
            <person name="Shao Z."/>
        </authorList>
    </citation>
    <scope>NUCLEOTIDE SEQUENCE [LARGE SCALE GENOMIC DNA]</scope>
    <source>
        <strain evidence="1 2">BH-BN04-4</strain>
    </source>
</reference>
<dbReference type="STRING" id="1280947.HY30_09740"/>
<gene>
    <name evidence="1" type="ORF">HY30_09740</name>
</gene>
<organism evidence="1 2">
    <name type="scientific">Hyphomonas chukchiensis</name>
    <dbReference type="NCBI Taxonomy" id="1280947"/>
    <lineage>
        <taxon>Bacteria</taxon>
        <taxon>Pseudomonadati</taxon>
        <taxon>Pseudomonadota</taxon>
        <taxon>Alphaproteobacteria</taxon>
        <taxon>Hyphomonadales</taxon>
        <taxon>Hyphomonadaceae</taxon>
        <taxon>Hyphomonas</taxon>
    </lineage>
</organism>
<sequence length="301" mass="32773">MNNTDLTRTTASPAQAVVRIAAHGYEVEIDAARGGRIVSATYEGVDILRRDLTTGPSSALESACFPLVPYSNRIRRGQFTFEGKTHQLAPNWEGDEHVIHGEGWQRAWDVVEQDSSRAVLRLTGGNGWPWPYECLQEITVGKAGIGLSLTLRNTGQTPMPAGLGFHPYFPRTASTRLQFAAKRIWPPLGDTAPTPKAPDSTNSFATLRLVSNCVLDHCFDGWPGTARITQADAGLDLTLKATGDATHCVVYTPANEPYFCFEPVTHCTGAFEADDMREAGLRILQPGETLHLGVTIGARRL</sequence>
<dbReference type="SUPFAM" id="SSF74650">
    <property type="entry name" value="Galactose mutarotase-like"/>
    <property type="match status" value="1"/>
</dbReference>
<protein>
    <recommendedName>
        <fullName evidence="3">Aldose 1-epimerase</fullName>
    </recommendedName>
</protein>
<keyword evidence="2" id="KW-1185">Reference proteome</keyword>
<dbReference type="PATRIC" id="fig|1280947.3.peg.3402"/>
<dbReference type="InterPro" id="IPR014718">
    <property type="entry name" value="GH-type_carb-bd"/>
</dbReference>
<name>A0A062UD83_9PROT</name>
<dbReference type="GO" id="GO:0005975">
    <property type="term" value="P:carbohydrate metabolic process"/>
    <property type="evidence" value="ECO:0007669"/>
    <property type="project" value="InterPro"/>
</dbReference>
<comment type="caution">
    <text evidence="1">The sequence shown here is derived from an EMBL/GenBank/DDBJ whole genome shotgun (WGS) entry which is preliminary data.</text>
</comment>
<dbReference type="InterPro" id="IPR011013">
    <property type="entry name" value="Gal_mutarotase_sf_dom"/>
</dbReference>
<dbReference type="CDD" id="cd09021">
    <property type="entry name" value="Aldose_epim_Ec_YphB"/>
    <property type="match status" value="1"/>
</dbReference>
<accession>A0A062UD83</accession>
<dbReference type="eggNOG" id="COG2017">
    <property type="taxonomic scope" value="Bacteria"/>
</dbReference>